<dbReference type="InterPro" id="IPR036812">
    <property type="entry name" value="NAD(P)_OxRdtase_dom_sf"/>
</dbReference>
<dbReference type="PRINTS" id="PR00069">
    <property type="entry name" value="ALDKETRDTASE"/>
</dbReference>
<reference evidence="2 3" key="1">
    <citation type="submission" date="2021-05" db="EMBL/GenBank/DDBJ databases">
        <authorList>
            <person name="Zhang Z.D."/>
            <person name="Osman G."/>
        </authorList>
    </citation>
    <scope>NUCLEOTIDE SEQUENCE [LARGE SCALE GENOMIC DNA]</scope>
    <source>
        <strain evidence="2 3">KCTC 32217</strain>
    </source>
</reference>
<proteinExistence type="predicted"/>
<gene>
    <name evidence="2" type="ORF">KI659_14400</name>
</gene>
<dbReference type="Proteomes" id="UP001319104">
    <property type="component" value="Unassembled WGS sequence"/>
</dbReference>
<dbReference type="Pfam" id="PF00248">
    <property type="entry name" value="Aldo_ket_red"/>
    <property type="match status" value="1"/>
</dbReference>
<comment type="caution">
    <text evidence="2">The sequence shown here is derived from an EMBL/GenBank/DDBJ whole genome shotgun (WGS) entry which is preliminary data.</text>
</comment>
<organism evidence="2 3">
    <name type="scientific">Litoribacter ruber</name>
    <dbReference type="NCBI Taxonomy" id="702568"/>
    <lineage>
        <taxon>Bacteria</taxon>
        <taxon>Pseudomonadati</taxon>
        <taxon>Bacteroidota</taxon>
        <taxon>Cytophagia</taxon>
        <taxon>Cytophagales</taxon>
        <taxon>Cyclobacteriaceae</taxon>
        <taxon>Litoribacter</taxon>
    </lineage>
</organism>
<evidence type="ECO:0000313" key="2">
    <source>
        <dbReference type="EMBL" id="MBS9525208.1"/>
    </source>
</evidence>
<dbReference type="InterPro" id="IPR023210">
    <property type="entry name" value="NADP_OxRdtase_dom"/>
</dbReference>
<dbReference type="GO" id="GO:0016491">
    <property type="term" value="F:oxidoreductase activity"/>
    <property type="evidence" value="ECO:0007669"/>
    <property type="project" value="InterPro"/>
</dbReference>
<evidence type="ECO:0000259" key="1">
    <source>
        <dbReference type="Pfam" id="PF00248"/>
    </source>
</evidence>
<keyword evidence="3" id="KW-1185">Reference proteome</keyword>
<name>A0AAP2CI78_9BACT</name>
<dbReference type="InterPro" id="IPR020471">
    <property type="entry name" value="AKR"/>
</dbReference>
<dbReference type="InterPro" id="IPR050523">
    <property type="entry name" value="AKR_Detox_Biosynth"/>
</dbReference>
<dbReference type="SUPFAM" id="SSF51430">
    <property type="entry name" value="NAD(P)-linked oxidoreductase"/>
    <property type="match status" value="1"/>
</dbReference>
<dbReference type="PANTHER" id="PTHR43364:SF1">
    <property type="entry name" value="OXIDOREDUCTASE YDHF"/>
    <property type="match status" value="1"/>
</dbReference>
<dbReference type="Gene3D" id="3.20.20.100">
    <property type="entry name" value="NADP-dependent oxidoreductase domain"/>
    <property type="match status" value="1"/>
</dbReference>
<dbReference type="PANTHER" id="PTHR43364">
    <property type="entry name" value="NADH-SPECIFIC METHYLGLYOXAL REDUCTASE-RELATED"/>
    <property type="match status" value="1"/>
</dbReference>
<accession>A0AAP2CI78</accession>
<dbReference type="RefSeq" id="WP_213946062.1">
    <property type="nucleotide sequence ID" value="NZ_JAHBGI010000006.1"/>
</dbReference>
<sequence>MTETNKTHHIIYGCMGLGGSWDDSPLEKENIEEARKAIHAALDCGINTFDHADIYNVGKAELAFGEILKENPGLREMIKIQSKAGISLGTAGGFNTYHSSKEYFIRQIDKSLKNLQTDYLDTFLIHRPDPLMDVEEIAETFDYLKSEGLVKRFGVSNMSTSHIQLLQYYCDMPITANQIQFSLKHAALIEEGLTYNITKFSQNGVGDFLPFSKLHNIEIQAWGALDNGLYLNDNDLEETKAVKRLLEKLAEKYDTNPAAILVAWILRLPYNIKPVIGSTKPQRIQRCAEAAKVNLSREDWYLLYVTARADSLP</sequence>
<dbReference type="CDD" id="cd19092">
    <property type="entry name" value="AKR_BsYcsN_EcYdhF-like"/>
    <property type="match status" value="1"/>
</dbReference>
<evidence type="ECO:0000313" key="3">
    <source>
        <dbReference type="Proteomes" id="UP001319104"/>
    </source>
</evidence>
<dbReference type="AlphaFoldDB" id="A0AAP2CI78"/>
<dbReference type="EMBL" id="JAHCMY010000009">
    <property type="protein sequence ID" value="MBS9525208.1"/>
    <property type="molecule type" value="Genomic_DNA"/>
</dbReference>
<dbReference type="GO" id="GO:0005829">
    <property type="term" value="C:cytosol"/>
    <property type="evidence" value="ECO:0007669"/>
    <property type="project" value="TreeGrafter"/>
</dbReference>
<protein>
    <submittedName>
        <fullName evidence="2">Aldo/keto reductase</fullName>
    </submittedName>
</protein>
<feature type="domain" description="NADP-dependent oxidoreductase" evidence="1">
    <location>
        <begin position="10"/>
        <end position="300"/>
    </location>
</feature>